<sequence length="400" mass="42654">MVDESELEGFKSTRYFSRSWALLTRDRGWMKPILLMTLALLVPIVGWLGVAGYVAEWARLTAWGVNSAPKQRGVRVGECIASGWRAFVVMLVWGVCMAVIAAVIAVVPLLGVLGAFAWFIFSFFLGIVVVVAVLRATIYQRIRAGLRVSTVWQMASHDAAGLIRVVGMEVAGMAIIWLICALVLLVSLANFLPQVFYLASYIDRYQAILSADMQAILALQILGSLIGSFGPAILVIYLVCGLIGVILAMLIATAVALWMRQFDVSSWGREEDPIHVAEKDARPSDSSQPVAPGIPGAAPAGAPEAAEPAAAPEPEVVEVETVAAAPEPAQQVAPEPEPAAASEPEPAHASEPEVVEVETVAAAPEPEPAPESEAAPEPVSAPEPEEDSPIVDHSEERNEE</sequence>
<accession>A0A9D2EY91</accession>
<feature type="compositionally biased region" description="Low complexity" evidence="1">
    <location>
        <begin position="289"/>
        <end position="344"/>
    </location>
</feature>
<feature type="region of interest" description="Disordered" evidence="1">
    <location>
        <begin position="278"/>
        <end position="400"/>
    </location>
</feature>
<gene>
    <name evidence="3" type="ORF">IAA19_01220</name>
</gene>
<name>A0A9D2EY91_9ACTN</name>
<dbReference type="EMBL" id="DXBM01000014">
    <property type="protein sequence ID" value="HIZ45632.1"/>
    <property type="molecule type" value="Genomic_DNA"/>
</dbReference>
<organism evidence="3 4">
    <name type="scientific">Candidatus Olsenella pullistercoris</name>
    <dbReference type="NCBI Taxonomy" id="2838712"/>
    <lineage>
        <taxon>Bacteria</taxon>
        <taxon>Bacillati</taxon>
        <taxon>Actinomycetota</taxon>
        <taxon>Coriobacteriia</taxon>
        <taxon>Coriobacteriales</taxon>
        <taxon>Atopobiaceae</taxon>
        <taxon>Olsenella</taxon>
    </lineage>
</organism>
<evidence type="ECO:0000256" key="2">
    <source>
        <dbReference type="SAM" id="Phobius"/>
    </source>
</evidence>
<feature type="transmembrane region" description="Helical" evidence="2">
    <location>
        <begin position="174"/>
        <end position="199"/>
    </location>
</feature>
<keyword evidence="2" id="KW-1133">Transmembrane helix</keyword>
<dbReference type="Proteomes" id="UP000824062">
    <property type="component" value="Unassembled WGS sequence"/>
</dbReference>
<feature type="compositionally biased region" description="Basic and acidic residues" evidence="1">
    <location>
        <begin position="390"/>
        <end position="400"/>
    </location>
</feature>
<feature type="transmembrane region" description="Helical" evidence="2">
    <location>
        <begin position="87"/>
        <end position="110"/>
    </location>
</feature>
<keyword evidence="2" id="KW-0812">Transmembrane</keyword>
<feature type="compositionally biased region" description="Low complexity" evidence="1">
    <location>
        <begin position="371"/>
        <end position="382"/>
    </location>
</feature>
<proteinExistence type="predicted"/>
<evidence type="ECO:0000313" key="3">
    <source>
        <dbReference type="EMBL" id="HIZ45632.1"/>
    </source>
</evidence>
<reference evidence="3" key="2">
    <citation type="submission" date="2021-04" db="EMBL/GenBank/DDBJ databases">
        <authorList>
            <person name="Gilroy R."/>
        </authorList>
    </citation>
    <scope>NUCLEOTIDE SEQUENCE</scope>
    <source>
        <strain evidence="3">ChiHjej12B11-14209</strain>
    </source>
</reference>
<evidence type="ECO:0000256" key="1">
    <source>
        <dbReference type="SAM" id="MobiDB-lite"/>
    </source>
</evidence>
<dbReference type="InterPro" id="IPR025098">
    <property type="entry name" value="DUF4013"/>
</dbReference>
<reference evidence="3" key="1">
    <citation type="journal article" date="2021" name="PeerJ">
        <title>Extensive microbial diversity within the chicken gut microbiome revealed by metagenomics and culture.</title>
        <authorList>
            <person name="Gilroy R."/>
            <person name="Ravi A."/>
            <person name="Getino M."/>
            <person name="Pursley I."/>
            <person name="Horton D.L."/>
            <person name="Alikhan N.F."/>
            <person name="Baker D."/>
            <person name="Gharbi K."/>
            <person name="Hall N."/>
            <person name="Watson M."/>
            <person name="Adriaenssens E.M."/>
            <person name="Foster-Nyarko E."/>
            <person name="Jarju S."/>
            <person name="Secka A."/>
            <person name="Antonio M."/>
            <person name="Oren A."/>
            <person name="Chaudhuri R.R."/>
            <person name="La Ragione R."/>
            <person name="Hildebrand F."/>
            <person name="Pallen M.J."/>
        </authorList>
    </citation>
    <scope>NUCLEOTIDE SEQUENCE</scope>
    <source>
        <strain evidence="3">ChiHjej12B11-14209</strain>
    </source>
</reference>
<keyword evidence="2" id="KW-0472">Membrane</keyword>
<protein>
    <submittedName>
        <fullName evidence="3">DUF4013 domain-containing protein</fullName>
    </submittedName>
</protein>
<dbReference type="AlphaFoldDB" id="A0A9D2EY91"/>
<comment type="caution">
    <text evidence="3">The sequence shown here is derived from an EMBL/GenBank/DDBJ whole genome shotgun (WGS) entry which is preliminary data.</text>
</comment>
<dbReference type="Pfam" id="PF13197">
    <property type="entry name" value="DUF4013"/>
    <property type="match status" value="1"/>
</dbReference>
<feature type="transmembrane region" description="Helical" evidence="2">
    <location>
        <begin position="33"/>
        <end position="55"/>
    </location>
</feature>
<evidence type="ECO:0000313" key="4">
    <source>
        <dbReference type="Proteomes" id="UP000824062"/>
    </source>
</evidence>
<feature type="transmembrane region" description="Helical" evidence="2">
    <location>
        <begin position="235"/>
        <end position="259"/>
    </location>
</feature>
<feature type="transmembrane region" description="Helical" evidence="2">
    <location>
        <begin position="211"/>
        <end position="229"/>
    </location>
</feature>
<feature type="transmembrane region" description="Helical" evidence="2">
    <location>
        <begin position="116"/>
        <end position="138"/>
    </location>
</feature>